<feature type="domain" description="Amine oxidase" evidence="1">
    <location>
        <begin position="24"/>
        <end position="439"/>
    </location>
</feature>
<dbReference type="InterPro" id="IPR002937">
    <property type="entry name" value="Amino_oxidase"/>
</dbReference>
<dbReference type="Gene3D" id="3.50.50.60">
    <property type="entry name" value="FAD/NAD(P)-binding domain"/>
    <property type="match status" value="1"/>
</dbReference>
<protein>
    <submittedName>
        <fullName evidence="2">Desaturase</fullName>
    </submittedName>
</protein>
<dbReference type="AlphaFoldDB" id="A0A3S8ZST2"/>
<evidence type="ECO:0000313" key="3">
    <source>
        <dbReference type="Proteomes" id="UP000282438"/>
    </source>
</evidence>
<dbReference type="Proteomes" id="UP000282438">
    <property type="component" value="Chromosome"/>
</dbReference>
<organism evidence="2 3">
    <name type="scientific">Iodobacter ciconiae</name>
    <dbReference type="NCBI Taxonomy" id="2496266"/>
    <lineage>
        <taxon>Bacteria</taxon>
        <taxon>Pseudomonadati</taxon>
        <taxon>Pseudomonadota</taxon>
        <taxon>Betaproteobacteria</taxon>
        <taxon>Neisseriales</taxon>
        <taxon>Chitinibacteraceae</taxon>
        <taxon>Iodobacter</taxon>
    </lineage>
</organism>
<dbReference type="SUPFAM" id="SSF51905">
    <property type="entry name" value="FAD/NAD(P)-binding domain"/>
    <property type="match status" value="1"/>
</dbReference>
<reference evidence="2 3" key="1">
    <citation type="submission" date="2018-12" db="EMBL/GenBank/DDBJ databases">
        <title>Complete genome sequence of Iodobacter sp. H11R3.</title>
        <authorList>
            <person name="Bae J.-W."/>
        </authorList>
    </citation>
    <scope>NUCLEOTIDE SEQUENCE [LARGE SCALE GENOMIC DNA]</scope>
    <source>
        <strain evidence="2 3">H11R3</strain>
    </source>
</reference>
<dbReference type="InterPro" id="IPR050464">
    <property type="entry name" value="Zeta_carotene_desat/Oxidored"/>
</dbReference>
<accession>A0A3S8ZST2</accession>
<keyword evidence="3" id="KW-1185">Reference proteome</keyword>
<dbReference type="EMBL" id="CP034433">
    <property type="protein sequence ID" value="AZN36528.1"/>
    <property type="molecule type" value="Genomic_DNA"/>
</dbReference>
<proteinExistence type="predicted"/>
<dbReference type="InterPro" id="IPR017830">
    <property type="entry name" value="SQase_HpnE"/>
</dbReference>
<dbReference type="GO" id="GO:0016491">
    <property type="term" value="F:oxidoreductase activity"/>
    <property type="evidence" value="ECO:0007669"/>
    <property type="project" value="InterPro"/>
</dbReference>
<dbReference type="NCBIfam" id="TIGR03467">
    <property type="entry name" value="HpnE"/>
    <property type="match status" value="1"/>
</dbReference>
<dbReference type="Pfam" id="PF01593">
    <property type="entry name" value="Amino_oxidase"/>
    <property type="match status" value="1"/>
</dbReference>
<evidence type="ECO:0000313" key="2">
    <source>
        <dbReference type="EMBL" id="AZN36528.1"/>
    </source>
</evidence>
<dbReference type="PANTHER" id="PTHR42923">
    <property type="entry name" value="PROTOPORPHYRINOGEN OXIDASE"/>
    <property type="match status" value="1"/>
</dbReference>
<dbReference type="InterPro" id="IPR036188">
    <property type="entry name" value="FAD/NAD-bd_sf"/>
</dbReference>
<dbReference type="KEGG" id="iod:EJO50_08485"/>
<evidence type="ECO:0000259" key="1">
    <source>
        <dbReference type="Pfam" id="PF01593"/>
    </source>
</evidence>
<name>A0A3S8ZST2_9NEIS</name>
<sequence length="444" mass="47945">MAGVENVVAVLNNYSVAVLGGGYAGITAAAELAAAGIKVSVFEAGKVLGGRARKVWLEGKSLDNGQHLVIGAYTGLLSMMAKVGVDGKVVFLRRPMELVVEPGFRLACPSLPAPLHLALGLLFAQGLSWSERFALVRAMHVAQAAKWQLARDITVSRWLEDQRQPSGLIGRFWQPLTVAALNTPLELASAQVLLNVLRDSLGGARSASDLLLPCRDFSALYPDVAAQFIEQRGGHIYRSRRVRRVGKIQQGWQLNDDPEIFDAVICALPPHGLAALQVSVPDVLPAQLGRWTYQPIVTVYLQYDHTVKLAKPMLGLSNSLAQWVFDRGFTHQTDGLIAVVISAEGLHQTLAQDELAQAVVLELHQRLDLPIDVSWQRVITEKRATFACTPGLERPANQTSEAGFWLAGDYTAGLAGKGDYPATLEGAVRSGMAAAQGVLKELDQ</sequence>
<dbReference type="OrthoDB" id="7849608at2"/>
<dbReference type="PANTHER" id="PTHR42923:SF47">
    <property type="entry name" value="BLR3003 PROTEIN"/>
    <property type="match status" value="1"/>
</dbReference>
<gene>
    <name evidence="2" type="ORF">EJO50_08485</name>
</gene>